<organism evidence="2 3">
    <name type="scientific">Datura stramonium</name>
    <name type="common">Jimsonweed</name>
    <name type="synonym">Common thornapple</name>
    <dbReference type="NCBI Taxonomy" id="4076"/>
    <lineage>
        <taxon>Eukaryota</taxon>
        <taxon>Viridiplantae</taxon>
        <taxon>Streptophyta</taxon>
        <taxon>Embryophyta</taxon>
        <taxon>Tracheophyta</taxon>
        <taxon>Spermatophyta</taxon>
        <taxon>Magnoliopsida</taxon>
        <taxon>eudicotyledons</taxon>
        <taxon>Gunneridae</taxon>
        <taxon>Pentapetalae</taxon>
        <taxon>asterids</taxon>
        <taxon>lamiids</taxon>
        <taxon>Solanales</taxon>
        <taxon>Solanaceae</taxon>
        <taxon>Solanoideae</taxon>
        <taxon>Datureae</taxon>
        <taxon>Datura</taxon>
    </lineage>
</organism>
<feature type="compositionally biased region" description="Acidic residues" evidence="1">
    <location>
        <begin position="60"/>
        <end position="71"/>
    </location>
</feature>
<accession>A0ABS8VI31</accession>
<evidence type="ECO:0000313" key="2">
    <source>
        <dbReference type="EMBL" id="MCD9646517.1"/>
    </source>
</evidence>
<comment type="caution">
    <text evidence="2">The sequence shown here is derived from an EMBL/GenBank/DDBJ whole genome shotgun (WGS) entry which is preliminary data.</text>
</comment>
<name>A0ABS8VI31_DATST</name>
<reference evidence="2 3" key="1">
    <citation type="journal article" date="2021" name="BMC Genomics">
        <title>Datura genome reveals duplications of psychoactive alkaloid biosynthetic genes and high mutation rate following tissue culture.</title>
        <authorList>
            <person name="Rajewski A."/>
            <person name="Carter-House D."/>
            <person name="Stajich J."/>
            <person name="Litt A."/>
        </authorList>
    </citation>
    <scope>NUCLEOTIDE SEQUENCE [LARGE SCALE GENOMIC DNA]</scope>
    <source>
        <strain evidence="2">AR-01</strain>
    </source>
</reference>
<feature type="region of interest" description="Disordered" evidence="1">
    <location>
        <begin position="60"/>
        <end position="97"/>
    </location>
</feature>
<evidence type="ECO:0000313" key="3">
    <source>
        <dbReference type="Proteomes" id="UP000823775"/>
    </source>
</evidence>
<feature type="region of interest" description="Disordered" evidence="1">
    <location>
        <begin position="1"/>
        <end position="43"/>
    </location>
</feature>
<sequence length="97" mass="11167">MGATTSKGRESNSRSLSRLPRFTNVDETYLPRQQPYDVNSATQLDHGTIDRVYTNFEEDLEESQDVEEHELEETHTPTSPVTELPKFTRATRAERPK</sequence>
<dbReference type="Proteomes" id="UP000823775">
    <property type="component" value="Unassembled WGS sequence"/>
</dbReference>
<dbReference type="EMBL" id="JACEIK010004822">
    <property type="protein sequence ID" value="MCD9646517.1"/>
    <property type="molecule type" value="Genomic_DNA"/>
</dbReference>
<proteinExistence type="predicted"/>
<gene>
    <name evidence="2" type="ORF">HAX54_036404</name>
</gene>
<keyword evidence="3" id="KW-1185">Reference proteome</keyword>
<evidence type="ECO:0000256" key="1">
    <source>
        <dbReference type="SAM" id="MobiDB-lite"/>
    </source>
</evidence>
<feature type="non-terminal residue" evidence="2">
    <location>
        <position position="97"/>
    </location>
</feature>
<protein>
    <submittedName>
        <fullName evidence="2">Uncharacterized protein</fullName>
    </submittedName>
</protein>